<sequence>MKDMMDKAKEKMVQKIVRKKVEKALGKESDGEEAEGEGGGEEEYETDNNTEATGSTSKASSGFGSKLANKFRKLRRSKNSKSSDNENNSNKESNTETPIQTSDGSEQNEDSDHFSVPTSQDNSDWESDGSNDTENIRGKDLAFDKEMIKPMNDDNLPQDKKTKFTIAIRIIDAIELQGFEGQELNPMVRTVVGKKCRKTHVIRGTDNPYWDQSLYFTMNTTLVDLSSKTAEFRVYSAGSFLRNSLIGGFRYDLGLIYKSPNHKSLGKWLALRSVSDDSENEDGQIRGFLRICAGITYPGYSGSASLPFNPNDCEVVDAADALCYRLQFRAFKLLSIVYDIRFGNKKAPKAPVLKAPKAPVLLGIEIMLGQHRVESTFQEASDENTAINEELLLPIMWPSVSR</sequence>
<reference evidence="2" key="1">
    <citation type="submission" date="2022-11" db="UniProtKB">
        <authorList>
            <consortium name="WormBaseParasite"/>
        </authorList>
    </citation>
    <scope>IDENTIFICATION</scope>
</reference>
<dbReference type="Proteomes" id="UP000887579">
    <property type="component" value="Unplaced"/>
</dbReference>
<accession>A0AC34FWN6</accession>
<name>A0AC34FWN6_9BILA</name>
<protein>
    <submittedName>
        <fullName evidence="2">C2 domain-containing protein</fullName>
    </submittedName>
</protein>
<organism evidence="1 2">
    <name type="scientific">Panagrolaimus sp. ES5</name>
    <dbReference type="NCBI Taxonomy" id="591445"/>
    <lineage>
        <taxon>Eukaryota</taxon>
        <taxon>Metazoa</taxon>
        <taxon>Ecdysozoa</taxon>
        <taxon>Nematoda</taxon>
        <taxon>Chromadorea</taxon>
        <taxon>Rhabditida</taxon>
        <taxon>Tylenchina</taxon>
        <taxon>Panagrolaimomorpha</taxon>
        <taxon>Panagrolaimoidea</taxon>
        <taxon>Panagrolaimidae</taxon>
        <taxon>Panagrolaimus</taxon>
    </lineage>
</organism>
<dbReference type="WBParaSite" id="ES5_v2.g21908.t1">
    <property type="protein sequence ID" value="ES5_v2.g21908.t1"/>
    <property type="gene ID" value="ES5_v2.g21908"/>
</dbReference>
<proteinExistence type="predicted"/>
<evidence type="ECO:0000313" key="1">
    <source>
        <dbReference type="Proteomes" id="UP000887579"/>
    </source>
</evidence>
<evidence type="ECO:0000313" key="2">
    <source>
        <dbReference type="WBParaSite" id="ES5_v2.g21908.t1"/>
    </source>
</evidence>